<evidence type="ECO:0000313" key="2">
    <source>
        <dbReference type="WBParaSite" id="JU765_v2.g1788.t1"/>
    </source>
</evidence>
<dbReference type="Proteomes" id="UP000887576">
    <property type="component" value="Unplaced"/>
</dbReference>
<reference evidence="2" key="1">
    <citation type="submission" date="2022-11" db="UniProtKB">
        <authorList>
            <consortium name="WormBaseParasite"/>
        </authorList>
    </citation>
    <scope>IDENTIFICATION</scope>
</reference>
<proteinExistence type="predicted"/>
<name>A0AC34QNV9_9BILA</name>
<evidence type="ECO:0000313" key="1">
    <source>
        <dbReference type="Proteomes" id="UP000887576"/>
    </source>
</evidence>
<organism evidence="1 2">
    <name type="scientific">Panagrolaimus sp. JU765</name>
    <dbReference type="NCBI Taxonomy" id="591449"/>
    <lineage>
        <taxon>Eukaryota</taxon>
        <taxon>Metazoa</taxon>
        <taxon>Ecdysozoa</taxon>
        <taxon>Nematoda</taxon>
        <taxon>Chromadorea</taxon>
        <taxon>Rhabditida</taxon>
        <taxon>Tylenchina</taxon>
        <taxon>Panagrolaimomorpha</taxon>
        <taxon>Panagrolaimoidea</taxon>
        <taxon>Panagrolaimidae</taxon>
        <taxon>Panagrolaimus</taxon>
    </lineage>
</organism>
<dbReference type="WBParaSite" id="JU765_v2.g1788.t1">
    <property type="protein sequence ID" value="JU765_v2.g1788.t1"/>
    <property type="gene ID" value="JU765_v2.g1788"/>
</dbReference>
<protein>
    <submittedName>
        <fullName evidence="2">Uncharacterized protein</fullName>
    </submittedName>
</protein>
<sequence>MGINLLEDSANNMDYESDPRYANSESFDNGDDYYKRDGMDIVLWTLQRALAKQMARNGAKDDDEEDSAPLAEPKTSELTTAGYSMDSLIAFMPEEKTELENLIEAQIGLPVMPFQNMD</sequence>
<accession>A0AC34QNV9</accession>